<evidence type="ECO:0000259" key="8">
    <source>
        <dbReference type="PROSITE" id="PS50832"/>
    </source>
</evidence>
<keyword evidence="4 7" id="KW-0396">Initiation factor</keyword>
<accession>A0A097KJK7</accession>
<name>A0A097KJK7_9CHLO</name>
<geneLocation type="chloroplast" evidence="9"/>
<dbReference type="SMART" id="SM00316">
    <property type="entry name" value="S1"/>
    <property type="match status" value="1"/>
</dbReference>
<dbReference type="FunFam" id="2.40.50.140:FF:000002">
    <property type="entry name" value="Translation initiation factor IF-1"/>
    <property type="match status" value="1"/>
</dbReference>
<dbReference type="GO" id="GO:0043022">
    <property type="term" value="F:ribosome binding"/>
    <property type="evidence" value="ECO:0007669"/>
    <property type="project" value="UniProtKB-UniRule"/>
</dbReference>
<evidence type="ECO:0000256" key="7">
    <source>
        <dbReference type="HAMAP-Rule" id="MF_00075"/>
    </source>
</evidence>
<dbReference type="PANTHER" id="PTHR33370">
    <property type="entry name" value="TRANSLATION INITIATION FACTOR IF-1, CHLOROPLASTIC"/>
    <property type="match status" value="1"/>
</dbReference>
<dbReference type="RefSeq" id="YP_009104809.1">
    <property type="nucleotide sequence ID" value="NC_025524.1"/>
</dbReference>
<dbReference type="EMBL" id="KM462860">
    <property type="protein sequence ID" value="AIT93320.1"/>
    <property type="molecule type" value="Genomic_DNA"/>
</dbReference>
<dbReference type="GO" id="GO:0003743">
    <property type="term" value="F:translation initiation factor activity"/>
    <property type="evidence" value="ECO:0007669"/>
    <property type="project" value="UniProtKB-UniRule"/>
</dbReference>
<keyword evidence="5 7" id="KW-0648">Protein biosynthesis</keyword>
<dbReference type="InterPro" id="IPR004368">
    <property type="entry name" value="TIF_IF1"/>
</dbReference>
<dbReference type="CDD" id="cd04451">
    <property type="entry name" value="S1_IF1"/>
    <property type="match status" value="1"/>
</dbReference>
<comment type="function">
    <text evidence="1 7">One of the essential components for the initiation of protein synthesis. Stabilizes the binding of IF-2 and IF-3 on the 30S subunit to which N-formylmethionyl-tRNA(fMet) subsequently binds. Helps modulate mRNA selection, yielding the 30S pre-initiation complex (PIC). Upon addition of the 50S ribosomal subunit IF-1, IF-2 and IF-3 are released leaving the mature 70S translation initiation complex.</text>
</comment>
<reference evidence="9" key="1">
    <citation type="journal article" date="2014" name="BMC Evol. Biol.">
        <title>Chloroplast phylogenomic analysis resolves deep-level relationships within the green algal class Trebouxiophyceae.</title>
        <authorList>
            <person name="Lemieux C."/>
            <person name="Otis C."/>
            <person name="Turmel M."/>
        </authorList>
    </citation>
    <scope>NUCLEOTIDE SEQUENCE</scope>
</reference>
<dbReference type="AlphaFoldDB" id="A0A097KJK7"/>
<evidence type="ECO:0000256" key="3">
    <source>
        <dbReference type="ARBA" id="ARBA00011599"/>
    </source>
</evidence>
<feature type="domain" description="S1-like" evidence="8">
    <location>
        <begin position="13"/>
        <end position="77"/>
    </location>
</feature>
<dbReference type="PANTHER" id="PTHR33370:SF1">
    <property type="entry name" value="TRANSLATION INITIATION FACTOR IF-1, CHLOROPLASTIC"/>
    <property type="match status" value="1"/>
</dbReference>
<evidence type="ECO:0000256" key="1">
    <source>
        <dbReference type="ARBA" id="ARBA00003935"/>
    </source>
</evidence>
<evidence type="ECO:0000256" key="6">
    <source>
        <dbReference type="ARBA" id="ARBA00068272"/>
    </source>
</evidence>
<dbReference type="InterPro" id="IPR003029">
    <property type="entry name" value="S1_domain"/>
</dbReference>
<evidence type="ECO:0000256" key="4">
    <source>
        <dbReference type="ARBA" id="ARBA00022540"/>
    </source>
</evidence>
<dbReference type="InterPro" id="IPR012340">
    <property type="entry name" value="NA-bd_OB-fold"/>
</dbReference>
<evidence type="ECO:0000256" key="5">
    <source>
        <dbReference type="ARBA" id="ARBA00022917"/>
    </source>
</evidence>
<dbReference type="GO" id="GO:0005829">
    <property type="term" value="C:cytosol"/>
    <property type="evidence" value="ECO:0007669"/>
    <property type="project" value="TreeGrafter"/>
</dbReference>
<dbReference type="GO" id="GO:0019843">
    <property type="term" value="F:rRNA binding"/>
    <property type="evidence" value="ECO:0007669"/>
    <property type="project" value="UniProtKB-UniRule"/>
</dbReference>
<dbReference type="HAMAP" id="MF_00075">
    <property type="entry name" value="IF_1"/>
    <property type="match status" value="1"/>
</dbReference>
<comment type="similarity">
    <text evidence="2 7">Belongs to the IF-1 family.</text>
</comment>
<keyword evidence="7" id="KW-0699">rRNA-binding</keyword>
<keyword evidence="7" id="KW-0694">RNA-binding</keyword>
<keyword evidence="9" id="KW-0934">Plastid</keyword>
<dbReference type="NCBIfam" id="TIGR00008">
    <property type="entry name" value="infA"/>
    <property type="match status" value="1"/>
</dbReference>
<protein>
    <recommendedName>
        <fullName evidence="6 7">Translation initiation factor IF-1, chloroplastic</fullName>
    </recommendedName>
</protein>
<gene>
    <name evidence="7 9" type="primary">infA</name>
</gene>
<evidence type="ECO:0000313" key="9">
    <source>
        <dbReference type="EMBL" id="AIT93320.1"/>
    </source>
</evidence>
<dbReference type="InterPro" id="IPR006196">
    <property type="entry name" value="RNA-binding_domain_S1_IF1"/>
</dbReference>
<dbReference type="GO" id="GO:0009507">
    <property type="term" value="C:chloroplast"/>
    <property type="evidence" value="ECO:0007669"/>
    <property type="project" value="UniProtKB-SubCell"/>
</dbReference>
<comment type="subcellular location">
    <subcellularLocation>
        <location evidence="7">Plastid</location>
        <location evidence="7">Chloroplast</location>
    </subcellularLocation>
</comment>
<organism evidence="9">
    <name type="scientific">Symbiochloris handae</name>
    <dbReference type="NCBI Taxonomy" id="1853882"/>
    <lineage>
        <taxon>Eukaryota</taxon>
        <taxon>Viridiplantae</taxon>
        <taxon>Chlorophyta</taxon>
        <taxon>core chlorophytes</taxon>
        <taxon>Trebouxiophyceae</taxon>
        <taxon>Trebouxiales</taxon>
        <taxon>Trebouxiaceae</taxon>
        <taxon>Symbiochloris</taxon>
    </lineage>
</organism>
<dbReference type="PROSITE" id="PS50832">
    <property type="entry name" value="S1_IF1_TYPE"/>
    <property type="match status" value="1"/>
</dbReference>
<sequence>MGNFYEEKISGVKMEGIVTQALSNGFFRVKLENGFSVLVHLSGKIRRNRIRILLEDKVAVELSPYDLTRGRIVYRYRKSRGINSSLG</sequence>
<evidence type="ECO:0000256" key="2">
    <source>
        <dbReference type="ARBA" id="ARBA00010939"/>
    </source>
</evidence>
<dbReference type="SUPFAM" id="SSF50249">
    <property type="entry name" value="Nucleic acid-binding proteins"/>
    <property type="match status" value="1"/>
</dbReference>
<proteinExistence type="inferred from homology"/>
<keyword evidence="9" id="KW-0150">Chloroplast</keyword>
<dbReference type="Gene3D" id="2.40.50.140">
    <property type="entry name" value="Nucleic acid-binding proteins"/>
    <property type="match status" value="1"/>
</dbReference>
<comment type="subunit">
    <text evidence="3 7">Component of the 30S ribosomal translation pre-initiation complex which assembles on the 30S ribosome in the order IF-2 and IF-3, IF-1 and N-formylmethionyl-tRNA(fMet); mRNA recruitment can occur at any time during PIC assembly.</text>
</comment>
<dbReference type="Pfam" id="PF01176">
    <property type="entry name" value="eIF-1a"/>
    <property type="match status" value="1"/>
</dbReference>
<dbReference type="GeneID" id="31078357"/>